<dbReference type="InterPro" id="IPR011856">
    <property type="entry name" value="tRNA_endonuc-like_dom_sf"/>
</dbReference>
<proteinExistence type="predicted"/>
<accession>A0A364NSY7</accession>
<evidence type="ECO:0000313" key="2">
    <source>
        <dbReference type="Proteomes" id="UP000251075"/>
    </source>
</evidence>
<dbReference type="Proteomes" id="UP000251075">
    <property type="component" value="Unassembled WGS sequence"/>
</dbReference>
<organism evidence="1 2">
    <name type="scientific">Paramagnetospirillum kuznetsovii</name>
    <dbReference type="NCBI Taxonomy" id="2053833"/>
    <lineage>
        <taxon>Bacteria</taxon>
        <taxon>Pseudomonadati</taxon>
        <taxon>Pseudomonadota</taxon>
        <taxon>Alphaproteobacteria</taxon>
        <taxon>Rhodospirillales</taxon>
        <taxon>Magnetospirillaceae</taxon>
        <taxon>Paramagnetospirillum</taxon>
    </lineage>
</organism>
<dbReference type="AlphaFoldDB" id="A0A364NSY7"/>
<dbReference type="RefSeq" id="WP_112147291.1">
    <property type="nucleotide sequence ID" value="NZ_PGTO01000030.1"/>
</dbReference>
<evidence type="ECO:0008006" key="3">
    <source>
        <dbReference type="Google" id="ProtNLM"/>
    </source>
</evidence>
<dbReference type="Gene3D" id="3.40.1350.10">
    <property type="match status" value="1"/>
</dbReference>
<keyword evidence="2" id="KW-1185">Reference proteome</keyword>
<evidence type="ECO:0000313" key="1">
    <source>
        <dbReference type="EMBL" id="RAU20199.1"/>
    </source>
</evidence>
<sequence length="402" mass="43676">MDLVLKRHDTTDAYKEDLLQHIVDTAPEVLPLAEIDRGFVGARSICRELPFSLDLQRAKRLDNLLITPDGGIVLVECKLIRNNEAKIAVVSQLLGYLTDISKWRYSDLEQAVKAVRAEMKCEDSSLYELANAGSVGLDEIEFSEIVDLNLRRGRMLALIVGDGVSDRVQDIAEFLSGKATTPFTLGLVKLDIFRMPGNDDSGYLVLPQVQVRTQVYEIPVRVLQGGIVAEITNTENDKTALSPQKIRATTSEQGILDALKASAPDHVDAVSNFISDCKNLGCEIKSSPKSFSICAIDPLGNPWNLARFHFNGKVLVDSLAAQDRAAGTDIGKSYQYAVAALIPGGRVKTTPKTPNWATVVNANGGDLQIADMMAIKERWLDLIAATAEAIRSVGLGDGSLAQ</sequence>
<dbReference type="EMBL" id="PGTO01000030">
    <property type="protein sequence ID" value="RAU20199.1"/>
    <property type="molecule type" value="Genomic_DNA"/>
</dbReference>
<name>A0A364NSY7_9PROT</name>
<comment type="caution">
    <text evidence="1">The sequence shown here is derived from an EMBL/GenBank/DDBJ whole genome shotgun (WGS) entry which is preliminary data.</text>
</comment>
<reference evidence="1 2" key="1">
    <citation type="submission" date="2017-11" db="EMBL/GenBank/DDBJ databases">
        <title>Draft genome sequence of magnetotactic bacterium Magnetospirillum kuznetsovii LBB-42.</title>
        <authorList>
            <person name="Grouzdev D.S."/>
            <person name="Rysina M.S."/>
            <person name="Baslerov R.V."/>
            <person name="Koziaeva V."/>
        </authorList>
    </citation>
    <scope>NUCLEOTIDE SEQUENCE [LARGE SCALE GENOMIC DNA]</scope>
    <source>
        <strain evidence="1 2">LBB-42</strain>
    </source>
</reference>
<dbReference type="GO" id="GO:0003676">
    <property type="term" value="F:nucleic acid binding"/>
    <property type="evidence" value="ECO:0007669"/>
    <property type="project" value="InterPro"/>
</dbReference>
<protein>
    <recommendedName>
        <fullName evidence="3">DUF91 domain-containing protein</fullName>
    </recommendedName>
</protein>
<gene>
    <name evidence="1" type="ORF">CU669_19635</name>
</gene>